<dbReference type="CDD" id="cd01949">
    <property type="entry name" value="GGDEF"/>
    <property type="match status" value="1"/>
</dbReference>
<dbReference type="EMBL" id="MSIF01000021">
    <property type="protein sequence ID" value="OLF06506.1"/>
    <property type="molecule type" value="Genomic_DNA"/>
</dbReference>
<dbReference type="InterPro" id="IPR052155">
    <property type="entry name" value="Biofilm_reg_signaling"/>
</dbReference>
<protein>
    <recommendedName>
        <fullName evidence="6">PAS domain S-box-containing protein/diguanylate cyclase (GGDEF)-like protein</fullName>
    </recommendedName>
</protein>
<dbReference type="InterPro" id="IPR001633">
    <property type="entry name" value="EAL_dom"/>
</dbReference>
<name>A0A7Z0WG43_9PSEU</name>
<dbReference type="Pfam" id="PF00990">
    <property type="entry name" value="GGDEF"/>
    <property type="match status" value="1"/>
</dbReference>
<dbReference type="InterPro" id="IPR035965">
    <property type="entry name" value="PAS-like_dom_sf"/>
</dbReference>
<evidence type="ECO:0000313" key="5">
    <source>
        <dbReference type="Proteomes" id="UP000185696"/>
    </source>
</evidence>
<dbReference type="NCBIfam" id="TIGR00254">
    <property type="entry name" value="GGDEF"/>
    <property type="match status" value="1"/>
</dbReference>
<evidence type="ECO:0000259" key="1">
    <source>
        <dbReference type="PROSITE" id="PS50113"/>
    </source>
</evidence>
<feature type="domain" description="EAL" evidence="2">
    <location>
        <begin position="446"/>
        <end position="708"/>
    </location>
</feature>
<dbReference type="PROSITE" id="PS50113">
    <property type="entry name" value="PAC"/>
    <property type="match status" value="1"/>
</dbReference>
<keyword evidence="5" id="KW-1185">Reference proteome</keyword>
<organism evidence="4 5">
    <name type="scientific">Actinophytocola xinjiangensis</name>
    <dbReference type="NCBI Taxonomy" id="485602"/>
    <lineage>
        <taxon>Bacteria</taxon>
        <taxon>Bacillati</taxon>
        <taxon>Actinomycetota</taxon>
        <taxon>Actinomycetes</taxon>
        <taxon>Pseudonocardiales</taxon>
        <taxon>Pseudonocardiaceae</taxon>
    </lineage>
</organism>
<accession>A0A7Z0WG43</accession>
<dbReference type="SUPFAM" id="SSF55785">
    <property type="entry name" value="PYP-like sensor domain (PAS domain)"/>
    <property type="match status" value="1"/>
</dbReference>
<dbReference type="PROSITE" id="PS50883">
    <property type="entry name" value="EAL"/>
    <property type="match status" value="1"/>
</dbReference>
<sequence>MTAATASAYIPRSVDDLESSLLDLVDEMLVALRQDDEDAQQNVGTSIGGRLVGEGFIDPYAMRATIDVLARGLLGDLRDSPDSELARRTVALLGAMSAGFADGLRNYTLSQQERLKQALFNAMVRAEHNLRATENRFREVFTASAVGIAITDLNGMCVETNAALSRILVCPPVRLAGRMLPEFFVTEDPMPTAGLSGPRPVPGDLAESYRRVLDGEVERVHEQRRLRTGDGETAWAYVAISLLRDGSGAPAFFVTMVQDVSELQLLSDRLGHQLLHDALTGLPNRQHFQSKLETTLGQAAPDAPVTLCFVNLDGFAMVNNALGHEAGDRLLRTIGRRLEAAVSDERAMVARLGGDEFAVLIEDRPATPDIGELIERINEELAEPDYLDGRGVAIGAGVGAIRCRAGDLAPAELFRAADTALRKAKATGRRQWAGYHEQEDRQARERDALAAELPSAWETGQLTVGYEPVVALGPEVGSGPVVAARPVLVWERGEDVVYDHRFCTELAERTGLSLALGPLLLAQACEHLPRLRELFGDVTGPLVRVQLTRAQSGDADLSRAVDRALRGVDAPSLLEVSLHTGALLDDVGDARDNLDVLADIGVSTGLCGFQGGPRELELMAASPVRSVTLSRVGIGDAGQVGTSEVLRTEVARLVRTIVESGRECSVLDQRVAAEVRWWTSVGAVTAQGGLFGAAVSAEDLATLPDPSKRVVTS</sequence>
<dbReference type="InterPro" id="IPR000014">
    <property type="entry name" value="PAS"/>
</dbReference>
<feature type="domain" description="PAC" evidence="1">
    <location>
        <begin position="219"/>
        <end position="272"/>
    </location>
</feature>
<proteinExistence type="predicted"/>
<dbReference type="InterPro" id="IPR029787">
    <property type="entry name" value="Nucleotide_cyclase"/>
</dbReference>
<dbReference type="SUPFAM" id="SSF141868">
    <property type="entry name" value="EAL domain-like"/>
    <property type="match status" value="1"/>
</dbReference>
<evidence type="ECO:0000259" key="3">
    <source>
        <dbReference type="PROSITE" id="PS50887"/>
    </source>
</evidence>
<dbReference type="NCBIfam" id="TIGR00229">
    <property type="entry name" value="sensory_box"/>
    <property type="match status" value="1"/>
</dbReference>
<reference evidence="4 5" key="1">
    <citation type="submission" date="2016-12" db="EMBL/GenBank/DDBJ databases">
        <title>The draft genome sequence of Actinophytocola xinjiangensis.</title>
        <authorList>
            <person name="Wang W."/>
            <person name="Yuan L."/>
        </authorList>
    </citation>
    <scope>NUCLEOTIDE SEQUENCE [LARGE SCALE GENOMIC DNA]</scope>
    <source>
        <strain evidence="4 5">CGMCC 4.4663</strain>
    </source>
</reference>
<dbReference type="InterPro" id="IPR001610">
    <property type="entry name" value="PAC"/>
</dbReference>
<gene>
    <name evidence="4" type="ORF">BLA60_31565</name>
</gene>
<dbReference type="InterPro" id="IPR013656">
    <property type="entry name" value="PAS_4"/>
</dbReference>
<evidence type="ECO:0000313" key="4">
    <source>
        <dbReference type="EMBL" id="OLF06506.1"/>
    </source>
</evidence>
<dbReference type="SUPFAM" id="SSF55073">
    <property type="entry name" value="Nucleotide cyclase"/>
    <property type="match status" value="1"/>
</dbReference>
<dbReference type="Proteomes" id="UP000185696">
    <property type="component" value="Unassembled WGS sequence"/>
</dbReference>
<evidence type="ECO:0000259" key="2">
    <source>
        <dbReference type="PROSITE" id="PS50883"/>
    </source>
</evidence>
<feature type="domain" description="GGDEF" evidence="3">
    <location>
        <begin position="303"/>
        <end position="437"/>
    </location>
</feature>
<dbReference type="GO" id="GO:0006355">
    <property type="term" value="P:regulation of DNA-templated transcription"/>
    <property type="evidence" value="ECO:0007669"/>
    <property type="project" value="InterPro"/>
</dbReference>
<dbReference type="CDD" id="cd00130">
    <property type="entry name" value="PAS"/>
    <property type="match status" value="1"/>
</dbReference>
<dbReference type="SMART" id="SM00052">
    <property type="entry name" value="EAL"/>
    <property type="match status" value="1"/>
</dbReference>
<evidence type="ECO:0008006" key="6">
    <source>
        <dbReference type="Google" id="ProtNLM"/>
    </source>
</evidence>
<dbReference type="Gene3D" id="3.30.450.20">
    <property type="entry name" value="PAS domain"/>
    <property type="match status" value="1"/>
</dbReference>
<dbReference type="InterPro" id="IPR000160">
    <property type="entry name" value="GGDEF_dom"/>
</dbReference>
<dbReference type="SMART" id="SM00086">
    <property type="entry name" value="PAC"/>
    <property type="match status" value="1"/>
</dbReference>
<comment type="caution">
    <text evidence="4">The sequence shown here is derived from an EMBL/GenBank/DDBJ whole genome shotgun (WGS) entry which is preliminary data.</text>
</comment>
<dbReference type="Pfam" id="PF08448">
    <property type="entry name" value="PAS_4"/>
    <property type="match status" value="1"/>
</dbReference>
<dbReference type="PANTHER" id="PTHR44757">
    <property type="entry name" value="DIGUANYLATE CYCLASE DGCP"/>
    <property type="match status" value="1"/>
</dbReference>
<dbReference type="InterPro" id="IPR000700">
    <property type="entry name" value="PAS-assoc_C"/>
</dbReference>
<dbReference type="Pfam" id="PF00563">
    <property type="entry name" value="EAL"/>
    <property type="match status" value="1"/>
</dbReference>
<dbReference type="AlphaFoldDB" id="A0A7Z0WG43"/>
<dbReference type="PROSITE" id="PS50887">
    <property type="entry name" value="GGDEF"/>
    <property type="match status" value="1"/>
</dbReference>
<dbReference type="InterPro" id="IPR035919">
    <property type="entry name" value="EAL_sf"/>
</dbReference>
<dbReference type="InterPro" id="IPR043128">
    <property type="entry name" value="Rev_trsase/Diguanyl_cyclase"/>
</dbReference>
<dbReference type="Gene3D" id="3.20.20.450">
    <property type="entry name" value="EAL domain"/>
    <property type="match status" value="1"/>
</dbReference>
<dbReference type="SMART" id="SM00267">
    <property type="entry name" value="GGDEF"/>
    <property type="match status" value="1"/>
</dbReference>
<dbReference type="Gene3D" id="3.30.70.270">
    <property type="match status" value="1"/>
</dbReference>
<dbReference type="PANTHER" id="PTHR44757:SF2">
    <property type="entry name" value="BIOFILM ARCHITECTURE MAINTENANCE PROTEIN MBAA"/>
    <property type="match status" value="1"/>
</dbReference>